<dbReference type="InterPro" id="IPR023214">
    <property type="entry name" value="HAD_sf"/>
</dbReference>
<dbReference type="GO" id="GO:0016791">
    <property type="term" value="F:phosphatase activity"/>
    <property type="evidence" value="ECO:0007669"/>
    <property type="project" value="TreeGrafter"/>
</dbReference>
<dbReference type="OrthoDB" id="413953at2759"/>
<dbReference type="Pfam" id="PF13242">
    <property type="entry name" value="Hydrolase_like"/>
    <property type="match status" value="1"/>
</dbReference>
<comment type="similarity">
    <text evidence="1">Belongs to the HAD-like hydrolase superfamily.</text>
</comment>
<evidence type="ECO:0000256" key="1">
    <source>
        <dbReference type="PIRNR" id="PIRNR000915"/>
    </source>
</evidence>
<evidence type="ECO:0000256" key="3">
    <source>
        <dbReference type="PIRSR" id="PIRSR000915-2"/>
    </source>
</evidence>
<feature type="binding site" evidence="4">
    <location>
        <position position="28"/>
    </location>
    <ligand>
        <name>Mg(2+)</name>
        <dbReference type="ChEBI" id="CHEBI:18420"/>
    </ligand>
</feature>
<dbReference type="Gene3D" id="3.40.50.1000">
    <property type="entry name" value="HAD superfamily/HAD-like"/>
    <property type="match status" value="2"/>
</dbReference>
<reference evidence="5" key="1">
    <citation type="submission" date="2022-01" db="EMBL/GenBank/DDBJ databases">
        <authorList>
            <person name="King R."/>
        </authorList>
    </citation>
    <scope>NUCLEOTIDE SEQUENCE</scope>
</reference>
<feature type="binding site" evidence="3">
    <location>
        <position position="222"/>
    </location>
    <ligand>
        <name>substrate</name>
    </ligand>
</feature>
<protein>
    <recommendedName>
        <fullName evidence="7">4-nitrophenylphosphatase</fullName>
    </recommendedName>
</protein>
<evidence type="ECO:0008006" key="7">
    <source>
        <dbReference type="Google" id="ProtNLM"/>
    </source>
</evidence>
<dbReference type="AlphaFoldDB" id="A0A9N9XDZ9"/>
<dbReference type="Proteomes" id="UP001153709">
    <property type="component" value="Chromosome 6"/>
</dbReference>
<accession>A0A9N9XDZ9</accession>
<feature type="active site" description="Proton donor" evidence="2">
    <location>
        <position position="30"/>
    </location>
</feature>
<evidence type="ECO:0000313" key="6">
    <source>
        <dbReference type="Proteomes" id="UP001153709"/>
    </source>
</evidence>
<dbReference type="Pfam" id="PF13344">
    <property type="entry name" value="Hydrolase_6"/>
    <property type="match status" value="1"/>
</dbReference>
<keyword evidence="6" id="KW-1185">Reference proteome</keyword>
<dbReference type="InterPro" id="IPR036412">
    <property type="entry name" value="HAD-like_sf"/>
</dbReference>
<evidence type="ECO:0000313" key="5">
    <source>
        <dbReference type="EMBL" id="CAG9835766.1"/>
    </source>
</evidence>
<evidence type="ECO:0000256" key="2">
    <source>
        <dbReference type="PIRSR" id="PIRSR000915-1"/>
    </source>
</evidence>
<dbReference type="NCBIfam" id="TIGR01460">
    <property type="entry name" value="HAD-SF-IIA"/>
    <property type="match status" value="1"/>
</dbReference>
<dbReference type="GO" id="GO:0046872">
    <property type="term" value="F:metal ion binding"/>
    <property type="evidence" value="ECO:0007669"/>
    <property type="project" value="UniProtKB-KW"/>
</dbReference>
<dbReference type="PIRSF" id="PIRSF000915">
    <property type="entry name" value="PGP-type_phosphatase"/>
    <property type="match status" value="1"/>
</dbReference>
<feature type="active site" description="Nucleophile" evidence="2">
    <location>
        <position position="28"/>
    </location>
</feature>
<feature type="binding site" evidence="4">
    <location>
        <position position="30"/>
    </location>
    <ligand>
        <name>Mg(2+)</name>
        <dbReference type="ChEBI" id="CHEBI:18420"/>
    </ligand>
</feature>
<dbReference type="EMBL" id="OU898281">
    <property type="protein sequence ID" value="CAG9835766.1"/>
    <property type="molecule type" value="Genomic_DNA"/>
</dbReference>
<dbReference type="PANTHER" id="PTHR19288:SF4">
    <property type="entry name" value="RE04130P-RELATED"/>
    <property type="match status" value="1"/>
</dbReference>
<comment type="cofactor">
    <cofactor evidence="4">
        <name>Mg(2+)</name>
        <dbReference type="ChEBI" id="CHEBI:18420"/>
    </cofactor>
    <text evidence="4">Divalent metal ions. Mg(2+) is the most effective.</text>
</comment>
<evidence type="ECO:0000256" key="4">
    <source>
        <dbReference type="PIRSR" id="PIRSR000915-3"/>
    </source>
</evidence>
<dbReference type="GO" id="GO:0005737">
    <property type="term" value="C:cytoplasm"/>
    <property type="evidence" value="ECO:0007669"/>
    <property type="project" value="TreeGrafter"/>
</dbReference>
<keyword evidence="4" id="KW-0460">Magnesium</keyword>
<proteinExistence type="inferred from homology"/>
<feature type="binding site" evidence="4">
    <location>
        <position position="248"/>
    </location>
    <ligand>
        <name>Mg(2+)</name>
        <dbReference type="ChEBI" id="CHEBI:18420"/>
    </ligand>
</feature>
<keyword evidence="4" id="KW-0479">Metal-binding</keyword>
<dbReference type="PANTHER" id="PTHR19288">
    <property type="entry name" value="4-NITROPHENYLPHOSPHATASE-RELATED"/>
    <property type="match status" value="1"/>
</dbReference>
<name>A0A9N9XDZ9_DIABA</name>
<gene>
    <name evidence="5" type="ORF">DIABBA_LOCUS8930</name>
</gene>
<keyword evidence="1" id="KW-0378">Hydrolase</keyword>
<organism evidence="5 6">
    <name type="scientific">Diabrotica balteata</name>
    <name type="common">Banded cucumber beetle</name>
    <dbReference type="NCBI Taxonomy" id="107213"/>
    <lineage>
        <taxon>Eukaryota</taxon>
        <taxon>Metazoa</taxon>
        <taxon>Ecdysozoa</taxon>
        <taxon>Arthropoda</taxon>
        <taxon>Hexapoda</taxon>
        <taxon>Insecta</taxon>
        <taxon>Pterygota</taxon>
        <taxon>Neoptera</taxon>
        <taxon>Endopterygota</taxon>
        <taxon>Coleoptera</taxon>
        <taxon>Polyphaga</taxon>
        <taxon>Cucujiformia</taxon>
        <taxon>Chrysomeloidea</taxon>
        <taxon>Chrysomelidae</taxon>
        <taxon>Galerucinae</taxon>
        <taxon>Diabroticina</taxon>
        <taxon>Diabroticites</taxon>
        <taxon>Diabrotica</taxon>
    </lineage>
</organism>
<dbReference type="InterPro" id="IPR006357">
    <property type="entry name" value="HAD-SF_hydro_IIA"/>
</dbReference>
<sequence length="309" mass="34815">MSVLKNLTEVSKKKQVDYINSFDEVLLDIDGVIWLDNTPIQGAADCINNLKKLGKKIRYVTNNTIRSTPTIAKILTERNFITNAEDIVTPKETTIAYLDQLNIKDKDIFIIGTQNMKETLLNVGYKLLPDPPAVIEEGITSTLSYYENNANVGAVIIDFDFNFNFIKLQKAFWYLNQPNTAFIVTLNDRLIPVGDKGPLITQYFAAQALKEVTNKEPVLMGKPSDICIHFIKESFNIKDCSRTLFVGDSITSDMSIAANAGFQKLLVLSGVSTTEDIKDWKHPEEYKPEYYINSLNDLNNIIKVNLSLT</sequence>
<dbReference type="SUPFAM" id="SSF56784">
    <property type="entry name" value="HAD-like"/>
    <property type="match status" value="1"/>
</dbReference>